<accession>A0ABP9EGL4</accession>
<evidence type="ECO:0000259" key="4">
    <source>
        <dbReference type="Pfam" id="PF06722"/>
    </source>
</evidence>
<dbReference type="Proteomes" id="UP001500457">
    <property type="component" value="Unassembled WGS sequence"/>
</dbReference>
<dbReference type="Pfam" id="PF21036">
    <property type="entry name" value="EryCIII-like_N"/>
    <property type="match status" value="1"/>
</dbReference>
<evidence type="ECO:0000259" key="5">
    <source>
        <dbReference type="Pfam" id="PF21036"/>
    </source>
</evidence>
<reference evidence="7" key="1">
    <citation type="journal article" date="2019" name="Int. J. Syst. Evol. Microbiol.">
        <title>The Global Catalogue of Microorganisms (GCM) 10K type strain sequencing project: providing services to taxonomists for standard genome sequencing and annotation.</title>
        <authorList>
            <consortium name="The Broad Institute Genomics Platform"/>
            <consortium name="The Broad Institute Genome Sequencing Center for Infectious Disease"/>
            <person name="Wu L."/>
            <person name="Ma J."/>
        </authorList>
    </citation>
    <scope>NUCLEOTIDE SEQUENCE [LARGE SCALE GENOMIC DNA]</scope>
    <source>
        <strain evidence="7">JCM 17983</strain>
    </source>
</reference>
<dbReference type="InterPro" id="IPR010610">
    <property type="entry name" value="EryCIII-like_C"/>
</dbReference>
<dbReference type="InterPro" id="IPR050426">
    <property type="entry name" value="Glycosyltransferase_28"/>
</dbReference>
<keyword evidence="3" id="KW-0808">Transferase</keyword>
<evidence type="ECO:0000256" key="1">
    <source>
        <dbReference type="ARBA" id="ARBA00006962"/>
    </source>
</evidence>
<feature type="domain" description="Erythromycin biosynthesis protein CIII-like C-terminal" evidence="4">
    <location>
        <begin position="248"/>
        <end position="361"/>
    </location>
</feature>
<gene>
    <name evidence="6" type="ORF">GCM10023203_29320</name>
</gene>
<dbReference type="InterPro" id="IPR002213">
    <property type="entry name" value="UDP_glucos_trans"/>
</dbReference>
<protein>
    <submittedName>
        <fullName evidence="6">Glycosyltransferase</fullName>
    </submittedName>
</protein>
<dbReference type="Gene3D" id="3.40.50.2000">
    <property type="entry name" value="Glycogen Phosphorylase B"/>
    <property type="match status" value="2"/>
</dbReference>
<dbReference type="PANTHER" id="PTHR48050:SF13">
    <property type="entry name" value="STEROL 3-BETA-GLUCOSYLTRANSFERASE UGT80A2"/>
    <property type="match status" value="1"/>
</dbReference>
<dbReference type="CDD" id="cd03784">
    <property type="entry name" value="GT1_Gtf-like"/>
    <property type="match status" value="1"/>
</dbReference>
<name>A0ABP9EGL4_9PSEU</name>
<dbReference type="RefSeq" id="WP_274234210.1">
    <property type="nucleotide sequence ID" value="NZ_BAABHQ010000007.1"/>
</dbReference>
<dbReference type="PANTHER" id="PTHR48050">
    <property type="entry name" value="STEROL 3-BETA-GLUCOSYLTRANSFERASE"/>
    <property type="match status" value="1"/>
</dbReference>
<evidence type="ECO:0000256" key="2">
    <source>
        <dbReference type="ARBA" id="ARBA00022676"/>
    </source>
</evidence>
<dbReference type="InterPro" id="IPR048284">
    <property type="entry name" value="EryCIII-like_N"/>
</dbReference>
<dbReference type="EMBL" id="BAABHQ010000007">
    <property type="protein sequence ID" value="GAA4877129.1"/>
    <property type="molecule type" value="Genomic_DNA"/>
</dbReference>
<proteinExistence type="inferred from homology"/>
<evidence type="ECO:0000256" key="3">
    <source>
        <dbReference type="ARBA" id="ARBA00022679"/>
    </source>
</evidence>
<organism evidence="6 7">
    <name type="scientific">Actinomycetospora straminea</name>
    <dbReference type="NCBI Taxonomy" id="663607"/>
    <lineage>
        <taxon>Bacteria</taxon>
        <taxon>Bacillati</taxon>
        <taxon>Actinomycetota</taxon>
        <taxon>Actinomycetes</taxon>
        <taxon>Pseudonocardiales</taxon>
        <taxon>Pseudonocardiaceae</taxon>
        <taxon>Actinomycetospora</taxon>
    </lineage>
</organism>
<comment type="similarity">
    <text evidence="1">Belongs to the glycosyltransferase 28 family.</text>
</comment>
<dbReference type="SUPFAM" id="SSF53756">
    <property type="entry name" value="UDP-Glycosyltransferase/glycogen phosphorylase"/>
    <property type="match status" value="1"/>
</dbReference>
<comment type="caution">
    <text evidence="6">The sequence shown here is derived from an EMBL/GenBank/DDBJ whole genome shotgun (WGS) entry which is preliminary data.</text>
</comment>
<dbReference type="Pfam" id="PF06722">
    <property type="entry name" value="EryCIII-like_C"/>
    <property type="match status" value="1"/>
</dbReference>
<evidence type="ECO:0000313" key="7">
    <source>
        <dbReference type="Proteomes" id="UP001500457"/>
    </source>
</evidence>
<keyword evidence="7" id="KW-1185">Reference proteome</keyword>
<feature type="domain" description="Erythromycin biosynthesis protein CIII-like N-terminal" evidence="5">
    <location>
        <begin position="77"/>
        <end position="120"/>
    </location>
</feature>
<sequence>MRILFTSYPLFGHVNPMLPLAVAAARAGHEVAFATGADMTAPVERRGLTTWTVGPTHADAVADGRPWFAATAAARAADLVPRAVAWQPDLVVSDEFELAGAVAAAVVGVRHVVHGLGVMIPVPLWAMLQIDPALDELHRSHRTGLDAATTRRATYLEAWPPSLRPAGERLWPRSRPVRPVAGEPAPGERLPAAVNALPHERTVHLTLGTMFHRTPGLLETAIAGLRYLPVNLVVTSGPGTDPASYGPQPPHVLIAPYLPHTLLLPRCSLVVSQGGAGIVLGALAHGLPQVVLPQGADQFVNAEVCVAAGVAAALGPDALTPTAIGEAAGRLLADPSAATRASAVRAEIAAMPDADEVVAALASPAVQASSASPA</sequence>
<evidence type="ECO:0000313" key="6">
    <source>
        <dbReference type="EMBL" id="GAA4877129.1"/>
    </source>
</evidence>
<keyword evidence="2" id="KW-0328">Glycosyltransferase</keyword>